<comment type="catalytic activity">
    <reaction evidence="4">
        <text>(R)-pantoate + NADP(+) = 2-dehydropantoate + NADPH + H(+)</text>
        <dbReference type="Rhea" id="RHEA:16233"/>
        <dbReference type="ChEBI" id="CHEBI:11561"/>
        <dbReference type="ChEBI" id="CHEBI:15378"/>
        <dbReference type="ChEBI" id="CHEBI:15980"/>
        <dbReference type="ChEBI" id="CHEBI:57783"/>
        <dbReference type="ChEBI" id="CHEBI:58349"/>
        <dbReference type="EC" id="1.1.1.169"/>
    </reaction>
</comment>
<keyword evidence="3 4" id="KW-0560">Oxidoreductase</keyword>
<evidence type="ECO:0000256" key="4">
    <source>
        <dbReference type="RuleBase" id="RU362068"/>
    </source>
</evidence>
<dbReference type="Pfam" id="PF08546">
    <property type="entry name" value="ApbA_C"/>
    <property type="match status" value="1"/>
</dbReference>
<dbReference type="Gene3D" id="3.40.50.720">
    <property type="entry name" value="NAD(P)-binding Rossmann-like Domain"/>
    <property type="match status" value="1"/>
</dbReference>
<dbReference type="GO" id="GO:0008677">
    <property type="term" value="F:2-dehydropantoate 2-reductase activity"/>
    <property type="evidence" value="ECO:0007669"/>
    <property type="project" value="UniProtKB-EC"/>
</dbReference>
<comment type="similarity">
    <text evidence="1 4">Belongs to the ketopantoate reductase family.</text>
</comment>
<dbReference type="GO" id="GO:0015940">
    <property type="term" value="P:pantothenate biosynthetic process"/>
    <property type="evidence" value="ECO:0007669"/>
    <property type="project" value="UniProtKB-UniPathway"/>
</dbReference>
<dbReference type="EC" id="1.1.1.169" evidence="4"/>
<dbReference type="RefSeq" id="WP_058265282.1">
    <property type="nucleotide sequence ID" value="NZ_FMYN01000002.1"/>
</dbReference>
<dbReference type="NCBIfam" id="TIGR00745">
    <property type="entry name" value="apbA_panE"/>
    <property type="match status" value="1"/>
</dbReference>
<evidence type="ECO:0000256" key="2">
    <source>
        <dbReference type="ARBA" id="ARBA00022857"/>
    </source>
</evidence>
<dbReference type="InterPro" id="IPR013328">
    <property type="entry name" value="6PGD_dom2"/>
</dbReference>
<dbReference type="InterPro" id="IPR051402">
    <property type="entry name" value="KPR-Related"/>
</dbReference>
<protein>
    <recommendedName>
        <fullName evidence="4">2-dehydropantoate 2-reductase</fullName>
        <ecNumber evidence="4">1.1.1.169</ecNumber>
    </recommendedName>
    <alternativeName>
        <fullName evidence="4">Ketopantoate reductase</fullName>
    </alternativeName>
</protein>
<dbReference type="SUPFAM" id="SSF48179">
    <property type="entry name" value="6-phosphogluconate dehydrogenase C-terminal domain-like"/>
    <property type="match status" value="1"/>
</dbReference>
<evidence type="ECO:0000313" key="8">
    <source>
        <dbReference type="Proteomes" id="UP000053797"/>
    </source>
</evidence>
<dbReference type="InterPro" id="IPR013332">
    <property type="entry name" value="KPR_N"/>
</dbReference>
<evidence type="ECO:0000259" key="6">
    <source>
        <dbReference type="Pfam" id="PF08546"/>
    </source>
</evidence>
<dbReference type="EMBL" id="LNQL01000002">
    <property type="protein sequence ID" value="KSU49533.1"/>
    <property type="molecule type" value="Genomic_DNA"/>
</dbReference>
<evidence type="ECO:0000259" key="5">
    <source>
        <dbReference type="Pfam" id="PF02558"/>
    </source>
</evidence>
<sequence>MKIGIYGAGSLGTIMGAYLSQQYEDVDLIDTNRAHIEALNTTGAHVIGPDLTQAVQAMHPDDITEMYDIVLLLTKQVYNEPVLAKVRTILKEDGILVSLQNGVPEEFIQQQIPRERIIAGSVEFGATYVGPGESRLTSDYEHFKTYAMQIGELDGKKTDRIVQLKGILDHIGGTEISDNLSGTKWSKLVINSTFSGLSAACNGTYGDVLDHPVLLRAAIHTMQEVVEVGHTHGITFARMSTFEPAAYATLDDIDEKLSTVPRLMHGSRDLEASMLQDLQKGQPTEIRFINGIVTMYGNTYDIKTPFNSLIQEIVEEAQAAKTVPDFETSVARFAALLNA</sequence>
<comment type="pathway">
    <text evidence="4">Cofactor biosynthesis; (R)-pantothenate biosynthesis; (R)-pantoate from 3-methyl-2-oxobutanoate: step 2/2.</text>
</comment>
<dbReference type="InterPro" id="IPR036291">
    <property type="entry name" value="NAD(P)-bd_dom_sf"/>
</dbReference>
<dbReference type="UniPathway" id="UPA00028">
    <property type="reaction ID" value="UER00004"/>
</dbReference>
<proteinExistence type="inferred from homology"/>
<dbReference type="InterPro" id="IPR003710">
    <property type="entry name" value="ApbA"/>
</dbReference>
<dbReference type="PANTHER" id="PTHR21708:SF26">
    <property type="entry name" value="2-DEHYDROPANTOATE 2-REDUCTASE"/>
    <property type="match status" value="1"/>
</dbReference>
<dbReference type="InterPro" id="IPR013752">
    <property type="entry name" value="KPA_reductase"/>
</dbReference>
<evidence type="ECO:0000313" key="7">
    <source>
        <dbReference type="EMBL" id="KSU49533.1"/>
    </source>
</evidence>
<accession>A0A0V8GGZ6</accession>
<dbReference type="Proteomes" id="UP000053797">
    <property type="component" value="Unassembled WGS sequence"/>
</dbReference>
<dbReference type="OrthoDB" id="9793586at2"/>
<dbReference type="PANTHER" id="PTHR21708">
    <property type="entry name" value="PROBABLE 2-DEHYDROPANTOATE 2-REDUCTASE"/>
    <property type="match status" value="1"/>
</dbReference>
<keyword evidence="2 4" id="KW-0521">NADP</keyword>
<comment type="caution">
    <text evidence="7">The sequence shown here is derived from an EMBL/GenBank/DDBJ whole genome shotgun (WGS) entry which is preliminary data.</text>
</comment>
<dbReference type="SUPFAM" id="SSF51735">
    <property type="entry name" value="NAD(P)-binding Rossmann-fold domains"/>
    <property type="match status" value="1"/>
</dbReference>
<comment type="function">
    <text evidence="4">Catalyzes the NADPH-dependent reduction of ketopantoate into pantoic acid.</text>
</comment>
<reference evidence="7 8" key="1">
    <citation type="journal article" date="2015" name="Int. J. Syst. Evol. Microbiol.">
        <title>Exiguobacterium enclense sp. nov., isolated from sediment.</title>
        <authorList>
            <person name="Dastager S.G."/>
            <person name="Mawlankar R."/>
            <person name="Sonalkar V.V."/>
            <person name="Thorat M.N."/>
            <person name="Mual P."/>
            <person name="Verma A."/>
            <person name="Krishnamurthi S."/>
            <person name="Tang S.K."/>
            <person name="Li W.J."/>
        </authorList>
    </citation>
    <scope>NUCLEOTIDE SEQUENCE [LARGE SCALE GENOMIC DNA]</scope>
    <source>
        <strain evidence="7 8">NIO-1109</strain>
    </source>
</reference>
<evidence type="ECO:0000256" key="3">
    <source>
        <dbReference type="ARBA" id="ARBA00023002"/>
    </source>
</evidence>
<organism evidence="7 8">
    <name type="scientific">Exiguobacterium indicum</name>
    <dbReference type="NCBI Taxonomy" id="296995"/>
    <lineage>
        <taxon>Bacteria</taxon>
        <taxon>Bacillati</taxon>
        <taxon>Bacillota</taxon>
        <taxon>Bacilli</taxon>
        <taxon>Bacillales</taxon>
        <taxon>Bacillales Family XII. Incertae Sedis</taxon>
        <taxon>Exiguobacterium</taxon>
    </lineage>
</organism>
<evidence type="ECO:0000256" key="1">
    <source>
        <dbReference type="ARBA" id="ARBA00007870"/>
    </source>
</evidence>
<dbReference type="AlphaFoldDB" id="A0A0V8GGZ6"/>
<feature type="domain" description="Ketopantoate reductase C-terminal" evidence="6">
    <location>
        <begin position="180"/>
        <end position="316"/>
    </location>
</feature>
<gene>
    <name evidence="7" type="ORF">AS033_09205</name>
</gene>
<name>A0A0V8GGZ6_9BACL</name>
<dbReference type="InterPro" id="IPR008927">
    <property type="entry name" value="6-PGluconate_DH-like_C_sf"/>
</dbReference>
<dbReference type="Gene3D" id="1.10.1040.10">
    <property type="entry name" value="N-(1-d-carboxylethyl)-l-norvaline Dehydrogenase, domain 2"/>
    <property type="match status" value="1"/>
</dbReference>
<dbReference type="Pfam" id="PF02558">
    <property type="entry name" value="ApbA"/>
    <property type="match status" value="1"/>
</dbReference>
<dbReference type="GO" id="GO:0005737">
    <property type="term" value="C:cytoplasm"/>
    <property type="evidence" value="ECO:0007669"/>
    <property type="project" value="TreeGrafter"/>
</dbReference>
<keyword evidence="4" id="KW-0566">Pantothenate biosynthesis</keyword>
<feature type="domain" description="Ketopantoate reductase N-terminal" evidence="5">
    <location>
        <begin position="3"/>
        <end position="138"/>
    </location>
</feature>